<evidence type="ECO:0000313" key="3">
    <source>
        <dbReference type="Proteomes" id="UP001189429"/>
    </source>
</evidence>
<keyword evidence="3" id="KW-1185">Reference proteome</keyword>
<gene>
    <name evidence="2" type="ORF">PCOR1329_LOCUS23562</name>
</gene>
<dbReference type="InterPro" id="IPR052969">
    <property type="entry name" value="Thr-specific_kinase-like"/>
</dbReference>
<sequence>MVPPRSRVLLACLLAGARGASLSGLEAAADADALAMRLADTLAMQLSAALRTPPTTAVNETENCTNETIPWLQIGFAMDCTGSTGAYLASLKTTVGNLAAQLSASVTTLQMAFLCYRDEGDVSPPRYEWAVHPNPLAHWFTDSVQLQAAIAPFYSTGGGDSPEDNAGAMGQMLHNNPWDPSAVKVLIVISKDRDSQRTPYQTDALQCTLMQDIRAAGINLILGHLDTSTTSSMLWDSTYKPTLPWRGCYADPSDPHQLKEIQFSGVTATEFSALLIEEICDTITTVPEDPTAVGDPHLVNMLGEHFDIMRAGRYKLLHISRDADKRDLLLAASADVVRYGHSCDDMYFTAINITGQWSFGHKNTTFVAGAAPPKTSTGWVDFGAVSLKVVHGRTVKATPYLNFFAGRVQHAGYSAGGLLGDGDHTKAETPDEECQNHMSLLSSSSVLR</sequence>
<dbReference type="PANTHER" id="PTHR47763">
    <property type="entry name" value="ALPHA-PROTEIN KINASE VWKA"/>
    <property type="match status" value="1"/>
</dbReference>
<evidence type="ECO:0000256" key="1">
    <source>
        <dbReference type="SAM" id="SignalP"/>
    </source>
</evidence>
<accession>A0ABN9RTD5</accession>
<dbReference type="SUPFAM" id="SSF53300">
    <property type="entry name" value="vWA-like"/>
    <property type="match status" value="1"/>
</dbReference>
<dbReference type="Gene3D" id="3.40.50.410">
    <property type="entry name" value="von Willebrand factor, type A domain"/>
    <property type="match status" value="1"/>
</dbReference>
<dbReference type="Proteomes" id="UP001189429">
    <property type="component" value="Unassembled WGS sequence"/>
</dbReference>
<dbReference type="PANTHER" id="PTHR47763:SF4">
    <property type="entry name" value="ALPHA-PROTEIN KINASE VWKA"/>
    <property type="match status" value="1"/>
</dbReference>
<dbReference type="InterPro" id="IPR036465">
    <property type="entry name" value="vWFA_dom_sf"/>
</dbReference>
<protein>
    <recommendedName>
        <fullName evidence="4">VWFA domain-containing protein</fullName>
    </recommendedName>
</protein>
<dbReference type="EMBL" id="CAUYUJ010008002">
    <property type="protein sequence ID" value="CAK0822571.1"/>
    <property type="molecule type" value="Genomic_DNA"/>
</dbReference>
<keyword evidence="1" id="KW-0732">Signal</keyword>
<feature type="signal peptide" evidence="1">
    <location>
        <begin position="1"/>
        <end position="19"/>
    </location>
</feature>
<evidence type="ECO:0000313" key="2">
    <source>
        <dbReference type="EMBL" id="CAK0822571.1"/>
    </source>
</evidence>
<feature type="chain" id="PRO_5046380499" description="VWFA domain-containing protein" evidence="1">
    <location>
        <begin position="20"/>
        <end position="448"/>
    </location>
</feature>
<proteinExistence type="predicted"/>
<comment type="caution">
    <text evidence="2">The sequence shown here is derived from an EMBL/GenBank/DDBJ whole genome shotgun (WGS) entry which is preliminary data.</text>
</comment>
<organism evidence="2 3">
    <name type="scientific">Prorocentrum cordatum</name>
    <dbReference type="NCBI Taxonomy" id="2364126"/>
    <lineage>
        <taxon>Eukaryota</taxon>
        <taxon>Sar</taxon>
        <taxon>Alveolata</taxon>
        <taxon>Dinophyceae</taxon>
        <taxon>Prorocentrales</taxon>
        <taxon>Prorocentraceae</taxon>
        <taxon>Prorocentrum</taxon>
    </lineage>
</organism>
<evidence type="ECO:0008006" key="4">
    <source>
        <dbReference type="Google" id="ProtNLM"/>
    </source>
</evidence>
<reference evidence="2" key="1">
    <citation type="submission" date="2023-10" db="EMBL/GenBank/DDBJ databases">
        <authorList>
            <person name="Chen Y."/>
            <person name="Shah S."/>
            <person name="Dougan E. K."/>
            <person name="Thang M."/>
            <person name="Chan C."/>
        </authorList>
    </citation>
    <scope>NUCLEOTIDE SEQUENCE [LARGE SCALE GENOMIC DNA]</scope>
</reference>
<name>A0ABN9RTD5_9DINO</name>